<dbReference type="InterPro" id="IPR037124">
    <property type="entry name" value="Chaperonin_GroES_sf"/>
</dbReference>
<evidence type="ECO:0000313" key="3">
    <source>
        <dbReference type="EMBL" id="ELP95029.1"/>
    </source>
</evidence>
<comment type="similarity">
    <text evidence="2">Belongs to the GroES chaperonin family.</text>
</comment>
<dbReference type="Pfam" id="PF00166">
    <property type="entry name" value="Cpn10"/>
    <property type="match status" value="1"/>
</dbReference>
<dbReference type="EMBL" id="KB206169">
    <property type="protein sequence ID" value="ELP95029.1"/>
    <property type="molecule type" value="Genomic_DNA"/>
</dbReference>
<evidence type="ECO:0000256" key="2">
    <source>
        <dbReference type="RuleBase" id="RU003479"/>
    </source>
</evidence>
<dbReference type="CDD" id="cd00320">
    <property type="entry name" value="cpn10"/>
    <property type="match status" value="1"/>
</dbReference>
<dbReference type="GO" id="GO:0005524">
    <property type="term" value="F:ATP binding"/>
    <property type="evidence" value="ECO:0007669"/>
    <property type="project" value="InterPro"/>
</dbReference>
<dbReference type="GeneID" id="14893819"/>
<dbReference type="Gene3D" id="2.30.33.40">
    <property type="entry name" value="GroES chaperonin"/>
    <property type="match status" value="1"/>
</dbReference>
<dbReference type="VEuPathDB" id="AmoebaDB:EIN_252630"/>
<dbReference type="SUPFAM" id="SSF50129">
    <property type="entry name" value="GroES-like"/>
    <property type="match status" value="1"/>
</dbReference>
<dbReference type="RefSeq" id="XP_004261800.1">
    <property type="nucleotide sequence ID" value="XM_004261752.1"/>
</dbReference>
<dbReference type="AlphaFoldDB" id="A0A0A1UGP3"/>
<organism evidence="3 4">
    <name type="scientific">Entamoeba invadens IP1</name>
    <dbReference type="NCBI Taxonomy" id="370355"/>
    <lineage>
        <taxon>Eukaryota</taxon>
        <taxon>Amoebozoa</taxon>
        <taxon>Evosea</taxon>
        <taxon>Archamoebae</taxon>
        <taxon>Mastigamoebida</taxon>
        <taxon>Entamoebidae</taxon>
        <taxon>Entamoeba</taxon>
    </lineage>
</organism>
<dbReference type="InterPro" id="IPR020818">
    <property type="entry name" value="Chaperonin_GroES"/>
</dbReference>
<name>A0A0A1UGP3_ENTIV</name>
<dbReference type="Proteomes" id="UP000014680">
    <property type="component" value="Unassembled WGS sequence"/>
</dbReference>
<sequence length="103" mass="11159">MSLLSPQNVPLKLSGIMSKVKPLGDMILVQGYNTSSIGGIVLAEQKDEKFKQGVVVATDKTNLKNPLKVGNHIVFGGTPAATFLADNKKYSLLKYHDVFAKIE</sequence>
<evidence type="ECO:0000256" key="1">
    <source>
        <dbReference type="ARBA" id="ARBA00023186"/>
    </source>
</evidence>
<keyword evidence="4" id="KW-1185">Reference proteome</keyword>
<keyword evidence="1 2" id="KW-0143">Chaperone</keyword>
<accession>A0A0A1UGP3</accession>
<dbReference type="PRINTS" id="PR00297">
    <property type="entry name" value="CHAPERONIN10"/>
</dbReference>
<evidence type="ECO:0000313" key="4">
    <source>
        <dbReference type="Proteomes" id="UP000014680"/>
    </source>
</evidence>
<dbReference type="InterPro" id="IPR011032">
    <property type="entry name" value="GroES-like_sf"/>
</dbReference>
<reference evidence="3 4" key="1">
    <citation type="submission" date="2012-10" db="EMBL/GenBank/DDBJ databases">
        <authorList>
            <person name="Zafar N."/>
            <person name="Inman J."/>
            <person name="Hall N."/>
            <person name="Lorenzi H."/>
            <person name="Caler E."/>
        </authorList>
    </citation>
    <scope>NUCLEOTIDE SEQUENCE [LARGE SCALE GENOMIC DNA]</scope>
    <source>
        <strain evidence="3 4">IP1</strain>
    </source>
</reference>
<dbReference type="GO" id="GO:0044183">
    <property type="term" value="F:protein folding chaperone"/>
    <property type="evidence" value="ECO:0007669"/>
    <property type="project" value="InterPro"/>
</dbReference>
<gene>
    <name evidence="3" type="ORF">EIN_252630</name>
</gene>
<proteinExistence type="inferred from homology"/>
<dbReference type="SMART" id="SM00883">
    <property type="entry name" value="Cpn10"/>
    <property type="match status" value="1"/>
</dbReference>
<dbReference type="KEGG" id="eiv:EIN_252630"/>
<dbReference type="OrthoDB" id="25529at2759"/>
<protein>
    <submittedName>
        <fullName evidence="3">Uncharacterized protein</fullName>
    </submittedName>
</protein>
<dbReference type="OMA" id="VQGYNTS"/>